<dbReference type="EMBL" id="LGSR01000022">
    <property type="protein sequence ID" value="KOS17935.1"/>
    <property type="molecule type" value="Genomic_DNA"/>
</dbReference>
<gene>
    <name evidence="3" type="ORF">ESCO_002656</name>
</gene>
<evidence type="ECO:0000259" key="2">
    <source>
        <dbReference type="Pfam" id="PF21000"/>
    </source>
</evidence>
<dbReference type="InterPro" id="IPR013894">
    <property type="entry name" value="RMI1_OB"/>
</dbReference>
<accession>A0A0M9VSP7</accession>
<dbReference type="AlphaFoldDB" id="A0A0M9VSP7"/>
<dbReference type="InterPro" id="IPR042470">
    <property type="entry name" value="RMI1_N_C_sf"/>
</dbReference>
<comment type="caution">
    <text evidence="3">The sequence shown here is derived from an EMBL/GenBank/DDBJ whole genome shotgun (WGS) entry which is preliminary data.</text>
</comment>
<dbReference type="Proteomes" id="UP000053831">
    <property type="component" value="Unassembled WGS sequence"/>
</dbReference>
<feature type="domain" description="RMI1 N-terminal" evidence="2">
    <location>
        <begin position="12"/>
        <end position="63"/>
    </location>
</feature>
<dbReference type="Gene3D" id="2.40.50.770">
    <property type="entry name" value="RecQ-mediated genome instability protein Rmi1, C-terminal domain"/>
    <property type="match status" value="1"/>
</dbReference>
<proteinExistence type="predicted"/>
<dbReference type="Pfam" id="PF08585">
    <property type="entry name" value="RMI1_N_C"/>
    <property type="match status" value="1"/>
</dbReference>
<dbReference type="InterPro" id="IPR049363">
    <property type="entry name" value="RMI1_N"/>
</dbReference>
<sequence>MDLASQLRAAIAAQSLPTPSPTLLSQLTTTSTTTTTTTARQPAPPLASLLATAKARLLACDIAGSTLVDPGLAAFPPGIASTARKEARLPHDVFVQVLDVENLSASRWDQVEELEAVERGERTRGRQVIRVAADEAAEAADDGDDDDGLRTEGQDQDLNRAQNQNQGQGQAGLHTTHRLVLQDRMANRVFAVELRRIPRIGVGKTCIGEKMLIRAGTQVARGTVLLGPDNCVLLGGKIDAWHDAWVQGRLARLKEAVAGQR</sequence>
<protein>
    <submittedName>
        <fullName evidence="3">RecQ-mediated genome instability protein 1</fullName>
    </submittedName>
</protein>
<dbReference type="STRING" id="150374.A0A0M9VSP7"/>
<name>A0A0M9VSP7_ESCWE</name>
<organism evidence="3 4">
    <name type="scientific">Escovopsis weberi</name>
    <dbReference type="NCBI Taxonomy" id="150374"/>
    <lineage>
        <taxon>Eukaryota</taxon>
        <taxon>Fungi</taxon>
        <taxon>Dikarya</taxon>
        <taxon>Ascomycota</taxon>
        <taxon>Pezizomycotina</taxon>
        <taxon>Sordariomycetes</taxon>
        <taxon>Hypocreomycetidae</taxon>
        <taxon>Hypocreales</taxon>
        <taxon>Hypocreaceae</taxon>
        <taxon>Escovopsis</taxon>
    </lineage>
</organism>
<dbReference type="Pfam" id="PF21000">
    <property type="entry name" value="RMI1_N_N"/>
    <property type="match status" value="1"/>
</dbReference>
<dbReference type="OrthoDB" id="341511at2759"/>
<reference evidence="3 4" key="1">
    <citation type="submission" date="2015-07" db="EMBL/GenBank/DDBJ databases">
        <title>The genome of the fungus Escovopsis weberi, a specialized disease agent of ant agriculture.</title>
        <authorList>
            <person name="de Man T.J."/>
            <person name="Stajich J.E."/>
            <person name="Kubicek C.P."/>
            <person name="Chenthamara K."/>
            <person name="Atanasova L."/>
            <person name="Druzhinina I.S."/>
            <person name="Birnbaum S."/>
            <person name="Barribeau S.M."/>
            <person name="Teiling C."/>
            <person name="Suen G."/>
            <person name="Currie C."/>
            <person name="Gerardo N.M."/>
        </authorList>
    </citation>
    <scope>NUCLEOTIDE SEQUENCE [LARGE SCALE GENOMIC DNA]</scope>
</reference>
<evidence type="ECO:0000259" key="1">
    <source>
        <dbReference type="Pfam" id="PF08585"/>
    </source>
</evidence>
<evidence type="ECO:0000313" key="3">
    <source>
        <dbReference type="EMBL" id="KOS17935.1"/>
    </source>
</evidence>
<feature type="domain" description="RecQ mediated genome instability protein 1 OB-fold" evidence="1">
    <location>
        <begin position="75"/>
        <end position="249"/>
    </location>
</feature>
<evidence type="ECO:0000313" key="4">
    <source>
        <dbReference type="Proteomes" id="UP000053831"/>
    </source>
</evidence>
<keyword evidence="4" id="KW-1185">Reference proteome</keyword>